<dbReference type="PROSITE" id="PS50294">
    <property type="entry name" value="WD_REPEATS_REGION"/>
    <property type="match status" value="1"/>
</dbReference>
<dbReference type="AlphaFoldDB" id="I7MDG9"/>
<dbReference type="Pfam" id="PF00400">
    <property type="entry name" value="WD40"/>
    <property type="match status" value="2"/>
</dbReference>
<keyword evidence="7" id="KW-1185">Reference proteome</keyword>
<evidence type="ECO:0000256" key="4">
    <source>
        <dbReference type="SAM" id="Coils"/>
    </source>
</evidence>
<dbReference type="Gene3D" id="2.130.10.10">
    <property type="entry name" value="YVTN repeat-like/Quinoprotein amine dehydrogenase"/>
    <property type="match status" value="2"/>
</dbReference>
<dbReference type="InParanoid" id="I7MDG9"/>
<name>I7MDG9_TETTS</name>
<gene>
    <name evidence="6" type="ORF">TTHERM_00070720</name>
</gene>
<dbReference type="SUPFAM" id="SSF50978">
    <property type="entry name" value="WD40 repeat-like"/>
    <property type="match status" value="1"/>
</dbReference>
<dbReference type="PANTHER" id="PTHR19848:SF8">
    <property type="entry name" value="F-BOX AND WD REPEAT DOMAIN CONTAINING 7"/>
    <property type="match status" value="1"/>
</dbReference>
<sequence>MKKNIYFDKIKIECKLHPKENVISLCMNPYCKLNKLICGVCLSEQNHECRNKIPIHKLYDFSDEKTYTQIQVEKSDSERIDYHKNQEKELQEALERMKQLQKLKDMIVAKLDQVIEGQQKIIDGFVNSQQNDRKEPEKSQEEETQEDQKDQKQEEADEPKQEQPSNIEDNEEENIKGRTLSQISQPSSYKEAQKALQHSLIKYLEELQNDQSRDINRVIIDLSTLQLQHNSFLKQLKQQQAKHLVAKSQQDLFQMEVNAIKSIDCFNDVVKIVHKYDQIQLEGYDSYSQTSIENMMNLYRNSNPTVRSQILCECDILSVDISQDRRFLLIGCGKPKFVVLVFDIQDKNLQKPKLLASLPHSSAVQIVRISPNGLFFCSGCESSAVRMYCTQSIIYKNKNNLLKTFMDHQQAITGIQYSRDNKILVTSSLDKSLIIYDVSAPANSSILHKIKLEHPIVSFDLTVRYVLAVNTANNMCNIYQNARTNPNIIYQIPFTGCIRDVKISLNERFLCVNDYYSNCYIYDLTFWPPIIYDTIPLIHTNSIAFHQDSSNILAISKGGTNFDIYQLSTNDHPTPSQLIYSSTDHTDTVLALKFYSNYIISGGKDKKLLITEVF</sequence>
<proteinExistence type="predicted"/>
<evidence type="ECO:0000256" key="3">
    <source>
        <dbReference type="PROSITE-ProRule" id="PRU00221"/>
    </source>
</evidence>
<dbReference type="STRING" id="312017.I7MDG9"/>
<keyword evidence="1 3" id="KW-0853">WD repeat</keyword>
<dbReference type="PROSITE" id="PS50082">
    <property type="entry name" value="WD_REPEATS_2"/>
    <property type="match status" value="1"/>
</dbReference>
<keyword evidence="4" id="KW-0175">Coiled coil</keyword>
<reference evidence="7" key="1">
    <citation type="journal article" date="2006" name="PLoS Biol.">
        <title>Macronuclear genome sequence of the ciliate Tetrahymena thermophila, a model eukaryote.</title>
        <authorList>
            <person name="Eisen J.A."/>
            <person name="Coyne R.S."/>
            <person name="Wu M."/>
            <person name="Wu D."/>
            <person name="Thiagarajan M."/>
            <person name="Wortman J.R."/>
            <person name="Badger J.H."/>
            <person name="Ren Q."/>
            <person name="Amedeo P."/>
            <person name="Jones K.M."/>
            <person name="Tallon L.J."/>
            <person name="Delcher A.L."/>
            <person name="Salzberg S.L."/>
            <person name="Silva J.C."/>
            <person name="Haas B.J."/>
            <person name="Majoros W.H."/>
            <person name="Farzad M."/>
            <person name="Carlton J.M."/>
            <person name="Smith R.K. Jr."/>
            <person name="Garg J."/>
            <person name="Pearlman R.E."/>
            <person name="Karrer K.M."/>
            <person name="Sun L."/>
            <person name="Manning G."/>
            <person name="Elde N.C."/>
            <person name="Turkewitz A.P."/>
            <person name="Asai D.J."/>
            <person name="Wilkes D.E."/>
            <person name="Wang Y."/>
            <person name="Cai H."/>
            <person name="Collins K."/>
            <person name="Stewart B.A."/>
            <person name="Lee S.R."/>
            <person name="Wilamowska K."/>
            <person name="Weinberg Z."/>
            <person name="Ruzzo W.L."/>
            <person name="Wloga D."/>
            <person name="Gaertig J."/>
            <person name="Frankel J."/>
            <person name="Tsao C.-C."/>
            <person name="Gorovsky M.A."/>
            <person name="Keeling P.J."/>
            <person name="Waller R.F."/>
            <person name="Patron N.J."/>
            <person name="Cherry J.M."/>
            <person name="Stover N.A."/>
            <person name="Krieger C.J."/>
            <person name="del Toro C."/>
            <person name="Ryder H.F."/>
            <person name="Williamson S.C."/>
            <person name="Barbeau R.A."/>
            <person name="Hamilton E.P."/>
            <person name="Orias E."/>
        </authorList>
    </citation>
    <scope>NUCLEOTIDE SEQUENCE [LARGE SCALE GENOMIC DNA]</scope>
    <source>
        <strain evidence="7">SB210</strain>
    </source>
</reference>
<feature type="repeat" description="WD" evidence="3">
    <location>
        <begin position="405"/>
        <end position="446"/>
    </location>
</feature>
<evidence type="ECO:0000256" key="1">
    <source>
        <dbReference type="ARBA" id="ARBA00022574"/>
    </source>
</evidence>
<dbReference type="eggNOG" id="KOG0266">
    <property type="taxonomic scope" value="Eukaryota"/>
</dbReference>
<feature type="compositionally biased region" description="Basic and acidic residues" evidence="5">
    <location>
        <begin position="131"/>
        <end position="161"/>
    </location>
</feature>
<dbReference type="SMART" id="SM00320">
    <property type="entry name" value="WD40"/>
    <property type="match status" value="4"/>
</dbReference>
<feature type="region of interest" description="Disordered" evidence="5">
    <location>
        <begin position="125"/>
        <end position="189"/>
    </location>
</feature>
<evidence type="ECO:0000313" key="6">
    <source>
        <dbReference type="EMBL" id="EAR87565.1"/>
    </source>
</evidence>
<dbReference type="RefSeq" id="XP_001007810.1">
    <property type="nucleotide sequence ID" value="XM_001007810.2"/>
</dbReference>
<dbReference type="OrthoDB" id="1602884at2759"/>
<protein>
    <submittedName>
        <fullName evidence="6">WD domain, G-beta repeat protein</fullName>
    </submittedName>
</protein>
<dbReference type="HOGENOM" id="CLU_445171_0_0_1"/>
<evidence type="ECO:0000256" key="2">
    <source>
        <dbReference type="ARBA" id="ARBA00022737"/>
    </source>
</evidence>
<feature type="compositionally biased region" description="Polar residues" evidence="5">
    <location>
        <begin position="179"/>
        <end position="189"/>
    </location>
</feature>
<keyword evidence="2" id="KW-0677">Repeat</keyword>
<dbReference type="InterPro" id="IPR001680">
    <property type="entry name" value="WD40_rpt"/>
</dbReference>
<organism evidence="6 7">
    <name type="scientific">Tetrahymena thermophila (strain SB210)</name>
    <dbReference type="NCBI Taxonomy" id="312017"/>
    <lineage>
        <taxon>Eukaryota</taxon>
        <taxon>Sar</taxon>
        <taxon>Alveolata</taxon>
        <taxon>Ciliophora</taxon>
        <taxon>Intramacronucleata</taxon>
        <taxon>Oligohymenophorea</taxon>
        <taxon>Hymenostomatida</taxon>
        <taxon>Tetrahymenina</taxon>
        <taxon>Tetrahymenidae</taxon>
        <taxon>Tetrahymena</taxon>
    </lineage>
</organism>
<evidence type="ECO:0000313" key="7">
    <source>
        <dbReference type="Proteomes" id="UP000009168"/>
    </source>
</evidence>
<feature type="coiled-coil region" evidence="4">
    <location>
        <begin position="80"/>
        <end position="110"/>
    </location>
</feature>
<dbReference type="InterPro" id="IPR015943">
    <property type="entry name" value="WD40/YVTN_repeat-like_dom_sf"/>
</dbReference>
<accession>I7MDG9</accession>
<dbReference type="EMBL" id="GG662853">
    <property type="protein sequence ID" value="EAR87565.1"/>
    <property type="molecule type" value="Genomic_DNA"/>
</dbReference>
<dbReference type="Proteomes" id="UP000009168">
    <property type="component" value="Unassembled WGS sequence"/>
</dbReference>
<dbReference type="KEGG" id="tet:TTHERM_00070720"/>
<dbReference type="InterPro" id="IPR036322">
    <property type="entry name" value="WD40_repeat_dom_sf"/>
</dbReference>
<dbReference type="PANTHER" id="PTHR19848">
    <property type="entry name" value="WD40 REPEAT PROTEIN"/>
    <property type="match status" value="1"/>
</dbReference>
<evidence type="ECO:0000256" key="5">
    <source>
        <dbReference type="SAM" id="MobiDB-lite"/>
    </source>
</evidence>
<dbReference type="GeneID" id="7828995"/>